<dbReference type="Proteomes" id="UP000193083">
    <property type="component" value="Unassembled WGS sequence"/>
</dbReference>
<evidence type="ECO:0000256" key="1">
    <source>
        <dbReference type="ARBA" id="ARBA00005254"/>
    </source>
</evidence>
<dbReference type="InterPro" id="IPR001753">
    <property type="entry name" value="Enoyl-CoA_hydra/iso"/>
</dbReference>
<dbReference type="GO" id="GO:0016853">
    <property type="term" value="F:isomerase activity"/>
    <property type="evidence" value="ECO:0007669"/>
    <property type="project" value="UniProtKB-KW"/>
</dbReference>
<comment type="similarity">
    <text evidence="1">Belongs to the enoyl-CoA hydratase/isomerase family.</text>
</comment>
<protein>
    <submittedName>
        <fullName evidence="2">2-(1,2-epoxy-1,2-dihydrophenyl)acetyl-CoA isomerase</fullName>
    </submittedName>
</protein>
<dbReference type="RefSeq" id="WP_139832390.1">
    <property type="nucleotide sequence ID" value="NZ_FXBL01000004.1"/>
</dbReference>
<dbReference type="AlphaFoldDB" id="A0A1X7PRR6"/>
<dbReference type="CDD" id="cd06558">
    <property type="entry name" value="crotonase-like"/>
    <property type="match status" value="1"/>
</dbReference>
<dbReference type="EMBL" id="FXBL01000004">
    <property type="protein sequence ID" value="SMH54587.1"/>
    <property type="molecule type" value="Genomic_DNA"/>
</dbReference>
<accession>A0A1X7PRR6</accession>
<evidence type="ECO:0000313" key="3">
    <source>
        <dbReference type="Proteomes" id="UP000193083"/>
    </source>
</evidence>
<dbReference type="Gene3D" id="3.90.226.10">
    <property type="entry name" value="2-enoyl-CoA Hydratase, Chain A, domain 1"/>
    <property type="match status" value="1"/>
</dbReference>
<sequence length="265" mass="28418">MTELTMETLTCRIESGIARVTLTQAERGNPFDGPFCRDMCDLSVELSCRDDVRAVLLTAEGRFFSVGGDIRSFLKDLSQLPRVVKSWTADVHMAITRFQRMNAPVVCAVHGDVAGGAVSLAAMSDILIAAEGVKFNAAFSMIGFCADSGSTVSLTNRMGFSRAKRFLMLSEVLEAKDALATGLVDFVVQGAELTATADAMAAKLAAGPTLAYGAIKRTILSARSEPLEAQLEHEAQALAQLASTEDAREGLTAFSQRRKPEFKGR</sequence>
<dbReference type="InterPro" id="IPR014748">
    <property type="entry name" value="Enoyl-CoA_hydra_C"/>
</dbReference>
<keyword evidence="2" id="KW-0413">Isomerase</keyword>
<evidence type="ECO:0000313" key="2">
    <source>
        <dbReference type="EMBL" id="SMH54587.1"/>
    </source>
</evidence>
<dbReference type="PANTHER" id="PTHR43459">
    <property type="entry name" value="ENOYL-COA HYDRATASE"/>
    <property type="match status" value="1"/>
</dbReference>
<dbReference type="Pfam" id="PF00378">
    <property type="entry name" value="ECH_1"/>
    <property type="match status" value="1"/>
</dbReference>
<keyword evidence="3" id="KW-1185">Reference proteome</keyword>
<proteinExistence type="inferred from homology"/>
<reference evidence="2 3" key="1">
    <citation type="submission" date="2017-04" db="EMBL/GenBank/DDBJ databases">
        <authorList>
            <person name="Afonso C.L."/>
            <person name="Miller P.J."/>
            <person name="Scott M.A."/>
            <person name="Spackman E."/>
            <person name="Goraichik I."/>
            <person name="Dimitrov K.M."/>
            <person name="Suarez D.L."/>
            <person name="Swayne D.E."/>
        </authorList>
    </citation>
    <scope>NUCLEOTIDE SEQUENCE [LARGE SCALE GENOMIC DNA]</scope>
    <source>
        <strain evidence="2 3">B5P</strain>
    </source>
</reference>
<dbReference type="Gene3D" id="1.10.12.10">
    <property type="entry name" value="Lyase 2-enoyl-coa Hydratase, Chain A, domain 2"/>
    <property type="match status" value="1"/>
</dbReference>
<dbReference type="PANTHER" id="PTHR43459:SF1">
    <property type="entry name" value="EG:BACN32G11.4 PROTEIN"/>
    <property type="match status" value="1"/>
</dbReference>
<name>A0A1X7PRR6_9HYPH</name>
<organism evidence="2 3">
    <name type="scientific">Mesorhizobium australicum</name>
    <dbReference type="NCBI Taxonomy" id="536018"/>
    <lineage>
        <taxon>Bacteria</taxon>
        <taxon>Pseudomonadati</taxon>
        <taxon>Pseudomonadota</taxon>
        <taxon>Alphaproteobacteria</taxon>
        <taxon>Hyphomicrobiales</taxon>
        <taxon>Phyllobacteriaceae</taxon>
        <taxon>Mesorhizobium</taxon>
    </lineage>
</organism>
<dbReference type="OrthoDB" id="9781757at2"/>
<gene>
    <name evidence="2" type="ORF">SAMN02982922_5126</name>
</gene>
<dbReference type="InterPro" id="IPR029045">
    <property type="entry name" value="ClpP/crotonase-like_dom_sf"/>
</dbReference>
<dbReference type="SUPFAM" id="SSF52096">
    <property type="entry name" value="ClpP/crotonase"/>
    <property type="match status" value="1"/>
</dbReference>